<evidence type="ECO:0000256" key="2">
    <source>
        <dbReference type="ARBA" id="ARBA00023125"/>
    </source>
</evidence>
<evidence type="ECO:0000313" key="6">
    <source>
        <dbReference type="Proteomes" id="UP000004217"/>
    </source>
</evidence>
<dbReference type="InterPro" id="IPR036388">
    <property type="entry name" value="WH-like_DNA-bd_sf"/>
</dbReference>
<keyword evidence="3" id="KW-0804">Transcription</keyword>
<proteinExistence type="predicted"/>
<dbReference type="SMART" id="SM00418">
    <property type="entry name" value="HTH_ARSR"/>
    <property type="match status" value="1"/>
</dbReference>
<protein>
    <submittedName>
        <fullName evidence="5">ArsR family transcriptional regulator</fullName>
    </submittedName>
</protein>
<dbReference type="PROSITE" id="PS50987">
    <property type="entry name" value="HTH_ARSR_2"/>
    <property type="match status" value="1"/>
</dbReference>
<reference evidence="5 6" key="1">
    <citation type="submission" date="2011-08" db="EMBL/GenBank/DDBJ databases">
        <authorList>
            <person name="Lin Y."/>
            <person name="Hao X."/>
            <person name="Johnstone L."/>
            <person name="Miller S.J."/>
            <person name="Wei G."/>
            <person name="Rensing C."/>
        </authorList>
    </citation>
    <scope>NUCLEOTIDE SEQUENCE [LARGE SCALE GENOMIC DNA]</scope>
    <source>
        <strain evidence="5 6">K42</strain>
    </source>
</reference>
<dbReference type="PRINTS" id="PR00778">
    <property type="entry name" value="HTHARSR"/>
</dbReference>
<dbReference type="Pfam" id="PF01022">
    <property type="entry name" value="HTH_5"/>
    <property type="match status" value="1"/>
</dbReference>
<dbReference type="PATRIC" id="fig|700597.3.peg.3870"/>
<keyword evidence="2" id="KW-0238">DNA-binding</keyword>
<dbReference type="OrthoDB" id="3268605at2"/>
<dbReference type="Gene3D" id="1.10.10.10">
    <property type="entry name" value="Winged helix-like DNA-binding domain superfamily/Winged helix DNA-binding domain"/>
    <property type="match status" value="1"/>
</dbReference>
<accession>G2GEL4</accession>
<evidence type="ECO:0000313" key="5">
    <source>
        <dbReference type="EMBL" id="EGX58028.1"/>
    </source>
</evidence>
<dbReference type="RefSeq" id="WP_007497651.1">
    <property type="nucleotide sequence ID" value="NZ_AGBF01000069.1"/>
</dbReference>
<dbReference type="AlphaFoldDB" id="G2GEL4"/>
<organism evidence="5 6">
    <name type="scientific">Streptomyces zinciresistens K42</name>
    <dbReference type="NCBI Taxonomy" id="700597"/>
    <lineage>
        <taxon>Bacteria</taxon>
        <taxon>Bacillati</taxon>
        <taxon>Actinomycetota</taxon>
        <taxon>Actinomycetes</taxon>
        <taxon>Kitasatosporales</taxon>
        <taxon>Streptomycetaceae</taxon>
        <taxon>Streptomyces</taxon>
    </lineage>
</organism>
<gene>
    <name evidence="5" type="ORF">SZN_19737</name>
</gene>
<dbReference type="GO" id="GO:0003700">
    <property type="term" value="F:DNA-binding transcription factor activity"/>
    <property type="evidence" value="ECO:0007669"/>
    <property type="project" value="InterPro"/>
</dbReference>
<dbReference type="InterPro" id="IPR051011">
    <property type="entry name" value="Metal_resp_trans_reg"/>
</dbReference>
<dbReference type="InterPro" id="IPR011991">
    <property type="entry name" value="ArsR-like_HTH"/>
</dbReference>
<comment type="caution">
    <text evidence="5">The sequence shown here is derived from an EMBL/GenBank/DDBJ whole genome shotgun (WGS) entry which is preliminary data.</text>
</comment>
<dbReference type="PANTHER" id="PTHR43132">
    <property type="entry name" value="ARSENICAL RESISTANCE OPERON REPRESSOR ARSR-RELATED"/>
    <property type="match status" value="1"/>
</dbReference>
<feature type="domain" description="HTH arsR-type" evidence="4">
    <location>
        <begin position="8"/>
        <end position="102"/>
    </location>
</feature>
<name>G2GEL4_9ACTN</name>
<evidence type="ECO:0000259" key="4">
    <source>
        <dbReference type="PROSITE" id="PS50987"/>
    </source>
</evidence>
<dbReference type="PANTHER" id="PTHR43132:SF6">
    <property type="entry name" value="HTH-TYPE TRANSCRIPTIONAL REPRESSOR CZRA"/>
    <property type="match status" value="1"/>
</dbReference>
<evidence type="ECO:0000256" key="1">
    <source>
        <dbReference type="ARBA" id="ARBA00023015"/>
    </source>
</evidence>
<sequence>MTRTGETLPQDKAEAVAEVMQALASPARVQILDQLHRAPCSVGELATTVGMEQSAVSNHLRLLRHLGLVTGRREGRRVLYSLHDQHVATLVEQALTHIEHRHPGLTAETEDTALAD</sequence>
<keyword evidence="1" id="KW-0805">Transcription regulation</keyword>
<dbReference type="SUPFAM" id="SSF46785">
    <property type="entry name" value="Winged helix' DNA-binding domain"/>
    <property type="match status" value="1"/>
</dbReference>
<keyword evidence="6" id="KW-1185">Reference proteome</keyword>
<dbReference type="NCBIfam" id="NF033788">
    <property type="entry name" value="HTH_metalloreg"/>
    <property type="match status" value="1"/>
</dbReference>
<evidence type="ECO:0000256" key="3">
    <source>
        <dbReference type="ARBA" id="ARBA00023163"/>
    </source>
</evidence>
<dbReference type="Proteomes" id="UP000004217">
    <property type="component" value="Unassembled WGS sequence"/>
</dbReference>
<dbReference type="CDD" id="cd00090">
    <property type="entry name" value="HTH_ARSR"/>
    <property type="match status" value="1"/>
</dbReference>
<dbReference type="EMBL" id="AGBF01000069">
    <property type="protein sequence ID" value="EGX58028.1"/>
    <property type="molecule type" value="Genomic_DNA"/>
</dbReference>
<dbReference type="InterPro" id="IPR001845">
    <property type="entry name" value="HTH_ArsR_DNA-bd_dom"/>
</dbReference>
<dbReference type="GO" id="GO:0003677">
    <property type="term" value="F:DNA binding"/>
    <property type="evidence" value="ECO:0007669"/>
    <property type="project" value="UniProtKB-KW"/>
</dbReference>
<dbReference type="InterPro" id="IPR036390">
    <property type="entry name" value="WH_DNA-bd_sf"/>
</dbReference>